<comment type="function">
    <text evidence="5">This protein is involved in the repair of mismatches in DNA. It is required for dam-dependent methyl-directed DNA mismatch repair. May act as a 'molecular matchmaker', a protein that promotes the formation of a stable complex between two or more DNA-binding proteins in an ATP-dependent manner without itself being part of a final effector complex.</text>
</comment>
<proteinExistence type="inferred from homology"/>
<dbReference type="SMART" id="SM00853">
    <property type="entry name" value="MutL_C"/>
    <property type="match status" value="1"/>
</dbReference>
<dbReference type="SMART" id="SM01340">
    <property type="entry name" value="DNA_mis_repair"/>
    <property type="match status" value="1"/>
</dbReference>
<dbReference type="GO" id="GO:0016887">
    <property type="term" value="F:ATP hydrolysis activity"/>
    <property type="evidence" value="ECO:0007669"/>
    <property type="project" value="InterPro"/>
</dbReference>
<feature type="region of interest" description="Disordered" evidence="6">
    <location>
        <begin position="428"/>
        <end position="454"/>
    </location>
</feature>
<dbReference type="GO" id="GO:0030983">
    <property type="term" value="F:mismatched DNA binding"/>
    <property type="evidence" value="ECO:0007669"/>
    <property type="project" value="InterPro"/>
</dbReference>
<dbReference type="InterPro" id="IPR036890">
    <property type="entry name" value="HATPase_C_sf"/>
</dbReference>
<evidence type="ECO:0000256" key="2">
    <source>
        <dbReference type="ARBA" id="ARBA00021975"/>
    </source>
</evidence>
<reference evidence="9 10" key="1">
    <citation type="submission" date="2019-02" db="EMBL/GenBank/DDBJ databases">
        <title>Deep-cultivation of Planctomycetes and their phenomic and genomic characterization uncovers novel biology.</title>
        <authorList>
            <person name="Wiegand S."/>
            <person name="Jogler M."/>
            <person name="Boedeker C."/>
            <person name="Pinto D."/>
            <person name="Vollmers J."/>
            <person name="Rivas-Marin E."/>
            <person name="Kohn T."/>
            <person name="Peeters S.H."/>
            <person name="Heuer A."/>
            <person name="Rast P."/>
            <person name="Oberbeckmann S."/>
            <person name="Bunk B."/>
            <person name="Jeske O."/>
            <person name="Meyerdierks A."/>
            <person name="Storesund J.E."/>
            <person name="Kallscheuer N."/>
            <person name="Luecker S."/>
            <person name="Lage O.M."/>
            <person name="Pohl T."/>
            <person name="Merkel B.J."/>
            <person name="Hornburger P."/>
            <person name="Mueller R.-W."/>
            <person name="Bruemmer F."/>
            <person name="Labrenz M."/>
            <person name="Spormann A.M."/>
            <person name="Op Den Camp H."/>
            <person name="Overmann J."/>
            <person name="Amann R."/>
            <person name="Jetten M.S.M."/>
            <person name="Mascher T."/>
            <person name="Medema M.H."/>
            <person name="Devos D.P."/>
            <person name="Kaster A.-K."/>
            <person name="Ovreas L."/>
            <person name="Rohde M."/>
            <person name="Galperin M.Y."/>
            <person name="Jogler C."/>
        </authorList>
    </citation>
    <scope>NUCLEOTIDE SEQUENCE [LARGE SCALE GENOMIC DNA]</scope>
    <source>
        <strain evidence="9 10">Pan54</strain>
    </source>
</reference>
<dbReference type="PANTHER" id="PTHR10073:SF12">
    <property type="entry name" value="DNA MISMATCH REPAIR PROTEIN MLH1"/>
    <property type="match status" value="1"/>
</dbReference>
<gene>
    <name evidence="5 9" type="primary">mutL</name>
    <name evidence="9" type="ORF">Pan54_10880</name>
</gene>
<evidence type="ECO:0000313" key="10">
    <source>
        <dbReference type="Proteomes" id="UP000316095"/>
    </source>
</evidence>
<evidence type="ECO:0000256" key="3">
    <source>
        <dbReference type="ARBA" id="ARBA00022763"/>
    </source>
</evidence>
<feature type="domain" description="DNA mismatch repair protein S5" evidence="8">
    <location>
        <begin position="212"/>
        <end position="330"/>
    </location>
</feature>
<dbReference type="InterPro" id="IPR042120">
    <property type="entry name" value="MutL_C_dimsub"/>
</dbReference>
<evidence type="ECO:0000256" key="6">
    <source>
        <dbReference type="SAM" id="MobiDB-lite"/>
    </source>
</evidence>
<dbReference type="Pfam" id="PF08676">
    <property type="entry name" value="MutL_C"/>
    <property type="match status" value="1"/>
</dbReference>
<dbReference type="Gene3D" id="3.30.1370.100">
    <property type="entry name" value="MutL, C-terminal domain, regulatory subdomain"/>
    <property type="match status" value="1"/>
</dbReference>
<accession>A0A5C5XC85</accession>
<dbReference type="NCBIfam" id="TIGR00585">
    <property type="entry name" value="mutl"/>
    <property type="match status" value="1"/>
</dbReference>
<feature type="domain" description="MutL C-terminal dimerisation" evidence="7">
    <location>
        <begin position="474"/>
        <end position="615"/>
    </location>
</feature>
<keyword evidence="10" id="KW-1185">Reference proteome</keyword>
<protein>
    <recommendedName>
        <fullName evidence="2 5">DNA mismatch repair protein MutL</fullName>
    </recommendedName>
</protein>
<dbReference type="FunFam" id="3.30.565.10:FF:000003">
    <property type="entry name" value="DNA mismatch repair endonuclease MutL"/>
    <property type="match status" value="1"/>
</dbReference>
<dbReference type="AlphaFoldDB" id="A0A5C5XC85"/>
<sequence>MGRTHHIQVLSPAVVNKIAAGEVIERPASVIKELLENSLDALSTRIDVDIEEGGTELIRIADDGEGIPADELPLAVTSHATSKLRQADDLFCVQTMGFRGEALASISEVSHFKIRSRTAEDHVGSELAVTCGERSDIRPIGCAPGTQIEIRQLFCNTPVRRKFLKRASTEFGYISEQFTRIALACPRMQLSLTHNGKSVHRLPATNELTERLTLFYGSQTVEQLIPIEAEHGGVRLWGYVGHPSLNKSTRKSQYLFLNGRYIQDRSLQHALNEAYRGLLMTGRHPVAFLFLEMPSDQIDVNVHPTKSEVRFRDQQFLFRLLLSTLRTKFLQSDLQSELSFRQSSKNENELQVRQQKVEQDLVSWARSQMVQPAQPTIAPQSDTPPSTSPLIQSLESDSQSYESKKTSQNHSTAVAEFQKFPNENEFFQISSPHKSSPPINHELSDETEVDSETNATQPVVMPAAQPISSSGIQALQVDDCYIVLNTPQGLTVIDQHALHERVLYERFRKKVLDGKTETQRLLMPVTLEMDAKKMALLMEHQDLLLQMGFEIEEFGRGMLAVSSHPVFLGHNVISEVMLEFADKFDESASVSRRDLLDETLHMMACKAAIKAGQKLTADEIIALLAQRESADDAHHCPHGRPTALVLSREELDRQFGRLGA</sequence>
<name>A0A5C5XC85_9PLAN</name>
<dbReference type="OrthoDB" id="9763467at2"/>
<evidence type="ECO:0000256" key="4">
    <source>
        <dbReference type="ARBA" id="ARBA00023204"/>
    </source>
</evidence>
<dbReference type="Proteomes" id="UP000316095">
    <property type="component" value="Unassembled WGS sequence"/>
</dbReference>
<dbReference type="InterPro" id="IPR013507">
    <property type="entry name" value="DNA_mismatch_S5_2-like"/>
</dbReference>
<dbReference type="InterPro" id="IPR014790">
    <property type="entry name" value="MutL_C"/>
</dbReference>
<feature type="region of interest" description="Disordered" evidence="6">
    <location>
        <begin position="370"/>
        <end position="412"/>
    </location>
</feature>
<dbReference type="InterPro" id="IPR042121">
    <property type="entry name" value="MutL_C_regsub"/>
</dbReference>
<comment type="similarity">
    <text evidence="1 5">Belongs to the DNA mismatch repair MutL/HexB family.</text>
</comment>
<keyword evidence="3 5" id="KW-0227">DNA damage</keyword>
<dbReference type="InterPro" id="IPR020667">
    <property type="entry name" value="DNA_mismatch_repair_MutL"/>
</dbReference>
<evidence type="ECO:0000313" key="9">
    <source>
        <dbReference type="EMBL" id="TWT60374.1"/>
    </source>
</evidence>
<dbReference type="InterPro" id="IPR038973">
    <property type="entry name" value="MutL/Mlh/Pms-like"/>
</dbReference>
<dbReference type="InterPro" id="IPR037198">
    <property type="entry name" value="MutL_C_sf"/>
</dbReference>
<dbReference type="InterPro" id="IPR014762">
    <property type="entry name" value="DNA_mismatch_repair_CS"/>
</dbReference>
<evidence type="ECO:0000256" key="5">
    <source>
        <dbReference type="HAMAP-Rule" id="MF_00149"/>
    </source>
</evidence>
<dbReference type="InterPro" id="IPR002099">
    <property type="entry name" value="MutL/Mlh/PMS"/>
</dbReference>
<keyword evidence="4 5" id="KW-0234">DNA repair</keyword>
<dbReference type="InterPro" id="IPR014721">
    <property type="entry name" value="Ribsml_uS5_D2-typ_fold_subgr"/>
</dbReference>
<dbReference type="CDD" id="cd00782">
    <property type="entry name" value="MutL_Trans"/>
    <property type="match status" value="1"/>
</dbReference>
<dbReference type="GO" id="GO:0005524">
    <property type="term" value="F:ATP binding"/>
    <property type="evidence" value="ECO:0007669"/>
    <property type="project" value="InterPro"/>
</dbReference>
<dbReference type="Pfam" id="PF01119">
    <property type="entry name" value="DNA_mis_repair"/>
    <property type="match status" value="1"/>
</dbReference>
<dbReference type="SUPFAM" id="SSF54211">
    <property type="entry name" value="Ribosomal protein S5 domain 2-like"/>
    <property type="match status" value="1"/>
</dbReference>
<dbReference type="CDD" id="cd16926">
    <property type="entry name" value="HATPase_MutL-MLH-PMS-like"/>
    <property type="match status" value="1"/>
</dbReference>
<dbReference type="Gene3D" id="3.30.1540.20">
    <property type="entry name" value="MutL, C-terminal domain, dimerisation subdomain"/>
    <property type="match status" value="1"/>
</dbReference>
<evidence type="ECO:0000259" key="7">
    <source>
        <dbReference type="SMART" id="SM00853"/>
    </source>
</evidence>
<dbReference type="GO" id="GO:0032300">
    <property type="term" value="C:mismatch repair complex"/>
    <property type="evidence" value="ECO:0007669"/>
    <property type="project" value="InterPro"/>
</dbReference>
<dbReference type="HAMAP" id="MF_00149">
    <property type="entry name" value="DNA_mis_repair"/>
    <property type="match status" value="1"/>
</dbReference>
<dbReference type="PANTHER" id="PTHR10073">
    <property type="entry name" value="DNA MISMATCH REPAIR PROTEIN MLH, PMS, MUTL"/>
    <property type="match status" value="1"/>
</dbReference>
<organism evidence="9 10">
    <name type="scientific">Rubinisphaera italica</name>
    <dbReference type="NCBI Taxonomy" id="2527969"/>
    <lineage>
        <taxon>Bacteria</taxon>
        <taxon>Pseudomonadati</taxon>
        <taxon>Planctomycetota</taxon>
        <taxon>Planctomycetia</taxon>
        <taxon>Planctomycetales</taxon>
        <taxon>Planctomycetaceae</taxon>
        <taxon>Rubinisphaera</taxon>
    </lineage>
</organism>
<evidence type="ECO:0000256" key="1">
    <source>
        <dbReference type="ARBA" id="ARBA00006082"/>
    </source>
</evidence>
<dbReference type="PROSITE" id="PS00058">
    <property type="entry name" value="DNA_MISMATCH_REPAIR_1"/>
    <property type="match status" value="1"/>
</dbReference>
<dbReference type="GO" id="GO:0006298">
    <property type="term" value="P:mismatch repair"/>
    <property type="evidence" value="ECO:0007669"/>
    <property type="project" value="UniProtKB-UniRule"/>
</dbReference>
<dbReference type="GO" id="GO:0140664">
    <property type="term" value="F:ATP-dependent DNA damage sensor activity"/>
    <property type="evidence" value="ECO:0007669"/>
    <property type="project" value="InterPro"/>
</dbReference>
<dbReference type="InterPro" id="IPR020568">
    <property type="entry name" value="Ribosomal_Su5_D2-typ_SF"/>
</dbReference>
<dbReference type="Gene3D" id="3.30.230.10">
    <property type="match status" value="1"/>
</dbReference>
<feature type="compositionally biased region" description="Polar residues" evidence="6">
    <location>
        <begin position="428"/>
        <end position="438"/>
    </location>
</feature>
<dbReference type="SUPFAM" id="SSF55874">
    <property type="entry name" value="ATPase domain of HSP90 chaperone/DNA topoisomerase II/histidine kinase"/>
    <property type="match status" value="1"/>
</dbReference>
<dbReference type="EMBL" id="SJPG01000001">
    <property type="protein sequence ID" value="TWT60374.1"/>
    <property type="molecule type" value="Genomic_DNA"/>
</dbReference>
<dbReference type="SUPFAM" id="SSF118116">
    <property type="entry name" value="DNA mismatch repair protein MutL"/>
    <property type="match status" value="1"/>
</dbReference>
<dbReference type="Pfam" id="PF13589">
    <property type="entry name" value="HATPase_c_3"/>
    <property type="match status" value="1"/>
</dbReference>
<dbReference type="RefSeq" id="WP_146502508.1">
    <property type="nucleotide sequence ID" value="NZ_SJPG01000001.1"/>
</dbReference>
<dbReference type="Gene3D" id="3.30.565.10">
    <property type="entry name" value="Histidine kinase-like ATPase, C-terminal domain"/>
    <property type="match status" value="1"/>
</dbReference>
<evidence type="ECO:0000259" key="8">
    <source>
        <dbReference type="SMART" id="SM01340"/>
    </source>
</evidence>
<comment type="caution">
    <text evidence="9">The sequence shown here is derived from an EMBL/GenBank/DDBJ whole genome shotgun (WGS) entry which is preliminary data.</text>
</comment>